<feature type="domain" description="Schlafen AlbA-2" evidence="1">
    <location>
        <begin position="23"/>
        <end position="132"/>
    </location>
</feature>
<gene>
    <name evidence="2" type="ORF">UFOPK4061_00006</name>
</gene>
<evidence type="ECO:0000313" key="2">
    <source>
        <dbReference type="EMBL" id="CAB4995974.1"/>
    </source>
</evidence>
<protein>
    <submittedName>
        <fullName evidence="2">Unannotated protein</fullName>
    </submittedName>
</protein>
<dbReference type="EMBL" id="CAFBPD010000001">
    <property type="protein sequence ID" value="CAB4995974.1"/>
    <property type="molecule type" value="Genomic_DNA"/>
</dbReference>
<dbReference type="Gene3D" id="3.30.950.30">
    <property type="entry name" value="Schlafen, AAA domain"/>
    <property type="match status" value="1"/>
</dbReference>
<dbReference type="PANTHER" id="PTHR30595:SF6">
    <property type="entry name" value="SCHLAFEN ALBA-2 DOMAIN-CONTAINING PROTEIN"/>
    <property type="match status" value="1"/>
</dbReference>
<dbReference type="InterPro" id="IPR007421">
    <property type="entry name" value="Schlafen_AlbA_2_dom"/>
</dbReference>
<accession>A0A6J7P1H1</accession>
<reference evidence="2" key="1">
    <citation type="submission" date="2020-05" db="EMBL/GenBank/DDBJ databases">
        <authorList>
            <person name="Chiriac C."/>
            <person name="Salcher M."/>
            <person name="Ghai R."/>
            <person name="Kavagutti S V."/>
        </authorList>
    </citation>
    <scope>NUCLEOTIDE SEQUENCE</scope>
</reference>
<dbReference type="AlphaFoldDB" id="A0A6J7P1H1"/>
<sequence>MPAFDIESVLADLRRQHGDTAGVEVKSARGGLPSTVGESLCALANHPGGGLLLLGLDEQAGFAPVGLTGLQTLKQGIASKARSCSPPVSIEITQHELQGYAVVAVKITECDRSAKPCRFGGRGWLRAWDGDYAMSREEEQAFLRLRDAPRADKEPVVGTTQADLDPELVALWLTTAREMDPLGLGKFSDDDECLMRGGVVSPQGEVTKAGLLALGIHPQQYFPRYVVNLAASGEGAARAKELATVSGPVPVMLEGALAWARKVMKRQAMQRDDGSLHDEWEYPPDALRELFANALVHRDLDSWSEGSAIEVRLLPDKLVVTNPGGLYGITVERLGRAMQTSARNGALIEICRYTRADTGARVVETLASGIPRVLESLDAAGLPPPLFDDRVVAFTVVLRQRSAASPASLTSTQTRLLAELATGPLMVKELEARTGMKAPAIRKALRGLHDRVDVDGGKGRPTTYSIRED</sequence>
<dbReference type="InterPro" id="IPR038475">
    <property type="entry name" value="RecG_C_sf"/>
</dbReference>
<organism evidence="2">
    <name type="scientific">freshwater metagenome</name>
    <dbReference type="NCBI Taxonomy" id="449393"/>
    <lineage>
        <taxon>unclassified sequences</taxon>
        <taxon>metagenomes</taxon>
        <taxon>ecological metagenomes</taxon>
    </lineage>
</organism>
<name>A0A6J7P1H1_9ZZZZ</name>
<dbReference type="InterPro" id="IPR038461">
    <property type="entry name" value="Schlafen_AlbA_2_dom_sf"/>
</dbReference>
<dbReference type="Pfam" id="PF04326">
    <property type="entry name" value="SLFN_AlbA_2"/>
    <property type="match status" value="1"/>
</dbReference>
<dbReference type="Pfam" id="PF13749">
    <property type="entry name" value="HATPase_c_4"/>
    <property type="match status" value="1"/>
</dbReference>
<proteinExistence type="predicted"/>
<evidence type="ECO:0000259" key="1">
    <source>
        <dbReference type="Pfam" id="PF04326"/>
    </source>
</evidence>
<dbReference type="Gene3D" id="3.30.565.60">
    <property type="match status" value="1"/>
</dbReference>
<dbReference type="PANTHER" id="PTHR30595">
    <property type="entry name" value="GLPR-RELATED TRANSCRIPTIONAL REPRESSOR"/>
    <property type="match status" value="1"/>
</dbReference>